<dbReference type="AlphaFoldDB" id="A0A1V8S8T4"/>
<keyword evidence="3" id="KW-1185">Reference proteome</keyword>
<organism evidence="2 3">
    <name type="scientific">Cryoendolithus antarcticus</name>
    <dbReference type="NCBI Taxonomy" id="1507870"/>
    <lineage>
        <taxon>Eukaryota</taxon>
        <taxon>Fungi</taxon>
        <taxon>Dikarya</taxon>
        <taxon>Ascomycota</taxon>
        <taxon>Pezizomycotina</taxon>
        <taxon>Dothideomycetes</taxon>
        <taxon>Dothideomycetidae</taxon>
        <taxon>Cladosporiales</taxon>
        <taxon>Cladosporiaceae</taxon>
        <taxon>Cryoendolithus</taxon>
    </lineage>
</organism>
<dbReference type="OrthoDB" id="3817091at2759"/>
<sequence length="114" mass="12912">MGGTEIENDVETETRARSDASSRGMYRSKHKMKFRLSIDDVWMPSSNIVNDSEFKFVHCQASGCSVSSAFLQYNAMTLRAGFNTCTAHTTLDITKTKIDNSFIFKNTVFIFYDP</sequence>
<name>A0A1V8S8T4_9PEZI</name>
<dbReference type="InParanoid" id="A0A1V8S8T4"/>
<reference evidence="3" key="1">
    <citation type="submission" date="2017-03" db="EMBL/GenBank/DDBJ databases">
        <title>Genomes of endolithic fungi from Antarctica.</title>
        <authorList>
            <person name="Coleine C."/>
            <person name="Masonjones S."/>
            <person name="Stajich J.E."/>
        </authorList>
    </citation>
    <scope>NUCLEOTIDE SEQUENCE [LARGE SCALE GENOMIC DNA]</scope>
    <source>
        <strain evidence="3">CCFEE 5527</strain>
    </source>
</reference>
<protein>
    <submittedName>
        <fullName evidence="2">Uncharacterized protein</fullName>
    </submittedName>
</protein>
<dbReference type="EMBL" id="NAJO01000088">
    <property type="protein sequence ID" value="OQN95556.1"/>
    <property type="molecule type" value="Genomic_DNA"/>
</dbReference>
<feature type="region of interest" description="Disordered" evidence="1">
    <location>
        <begin position="1"/>
        <end position="26"/>
    </location>
</feature>
<evidence type="ECO:0000313" key="2">
    <source>
        <dbReference type="EMBL" id="OQN95556.1"/>
    </source>
</evidence>
<proteinExistence type="predicted"/>
<accession>A0A1V8S8T4</accession>
<evidence type="ECO:0000256" key="1">
    <source>
        <dbReference type="SAM" id="MobiDB-lite"/>
    </source>
</evidence>
<comment type="caution">
    <text evidence="2">The sequence shown here is derived from an EMBL/GenBank/DDBJ whole genome shotgun (WGS) entry which is preliminary data.</text>
</comment>
<evidence type="ECO:0000313" key="3">
    <source>
        <dbReference type="Proteomes" id="UP000192596"/>
    </source>
</evidence>
<dbReference type="Proteomes" id="UP000192596">
    <property type="component" value="Unassembled WGS sequence"/>
</dbReference>
<feature type="compositionally biased region" description="Acidic residues" evidence="1">
    <location>
        <begin position="1"/>
        <end position="11"/>
    </location>
</feature>
<gene>
    <name evidence="2" type="ORF">B0A48_18400</name>
</gene>